<dbReference type="PANTHER" id="PTHR31592:SF1">
    <property type="entry name" value="TRANSMEMBRANE PROTEIN 192"/>
    <property type="match status" value="1"/>
</dbReference>
<evidence type="ECO:0000256" key="5">
    <source>
        <dbReference type="ARBA" id="ARBA00023136"/>
    </source>
</evidence>
<keyword evidence="6" id="KW-0175">Coiled coil</keyword>
<dbReference type="GO" id="GO:0005770">
    <property type="term" value="C:late endosome"/>
    <property type="evidence" value="ECO:0007669"/>
    <property type="project" value="TreeGrafter"/>
</dbReference>
<organism evidence="8">
    <name type="scientific">Opuntia streptacantha</name>
    <name type="common">Prickly pear cactus</name>
    <name type="synonym">Opuntia cardona</name>
    <dbReference type="NCBI Taxonomy" id="393608"/>
    <lineage>
        <taxon>Eukaryota</taxon>
        <taxon>Viridiplantae</taxon>
        <taxon>Streptophyta</taxon>
        <taxon>Embryophyta</taxon>
        <taxon>Tracheophyta</taxon>
        <taxon>Spermatophyta</taxon>
        <taxon>Magnoliopsida</taxon>
        <taxon>eudicotyledons</taxon>
        <taxon>Gunneridae</taxon>
        <taxon>Pentapetalae</taxon>
        <taxon>Caryophyllales</taxon>
        <taxon>Cactineae</taxon>
        <taxon>Cactaceae</taxon>
        <taxon>Opuntioideae</taxon>
        <taxon>Opuntia</taxon>
    </lineage>
</organism>
<evidence type="ECO:0000256" key="3">
    <source>
        <dbReference type="ARBA" id="ARBA00022692"/>
    </source>
</evidence>
<evidence type="ECO:0000256" key="1">
    <source>
        <dbReference type="ARBA" id="ARBA00004141"/>
    </source>
</evidence>
<sequence length="351" mass="40214">MSNARNSSQPTTAEENLFLDILNDAPLAAHRKPTRIYGSIFYCVLLAGYAIVGIAAPWIFEPLQAWISPLLCSCNVILLLITGIFQQYMVYQVRKIRLQGYYMYSQKLKHIVRLPFATLSYGTAGMLLLEVWELRISFLSSSALLRIVMLVEVVIAGSFMAAYIGYIHQYNSLDSQPDVLNSLYSPLQPSSSLEGLRYHEGGRLSDQQMALLQYQRENIHFLCEEILRLQECLSKYERSDDGNTPQVDLAHLLAARDQELRTLSAEMDQLQSELRLARSVISDKDAEIHRVRTTNNQYVEENERLRAILGEWSARTAKLERALEMEHMSNLELQRKLAAVRNHYAEQTQQH</sequence>
<reference evidence="8" key="1">
    <citation type="journal article" date="2013" name="J. Plant Res.">
        <title>Effect of fungi and light on seed germination of three Opuntia species from semiarid lands of central Mexico.</title>
        <authorList>
            <person name="Delgado-Sanchez P."/>
            <person name="Jimenez-Bremont J.F."/>
            <person name="Guerrero-Gonzalez Mde L."/>
            <person name="Flores J."/>
        </authorList>
    </citation>
    <scope>NUCLEOTIDE SEQUENCE</scope>
    <source>
        <tissue evidence="8">Cladode</tissue>
    </source>
</reference>
<evidence type="ECO:0000256" key="6">
    <source>
        <dbReference type="SAM" id="Coils"/>
    </source>
</evidence>
<dbReference type="PANTHER" id="PTHR31592">
    <property type="entry name" value="TRANSMEMBRANE PROTEIN 192"/>
    <property type="match status" value="1"/>
</dbReference>
<protein>
    <submittedName>
        <fullName evidence="8">Uncharacterized protein</fullName>
    </submittedName>
</protein>
<keyword evidence="5 7" id="KW-0472">Membrane</keyword>
<dbReference type="InterPro" id="IPR029399">
    <property type="entry name" value="TMEM192"/>
</dbReference>
<evidence type="ECO:0000256" key="2">
    <source>
        <dbReference type="ARBA" id="ARBA00006314"/>
    </source>
</evidence>
<accession>A0A7C9CWN4</accession>
<feature type="transmembrane region" description="Helical" evidence="7">
    <location>
        <begin position="66"/>
        <end position="90"/>
    </location>
</feature>
<name>A0A7C9CWN4_OPUST</name>
<feature type="transmembrane region" description="Helical" evidence="7">
    <location>
        <begin position="111"/>
        <end position="132"/>
    </location>
</feature>
<comment type="subcellular location">
    <subcellularLocation>
        <location evidence="1">Membrane</location>
        <topology evidence="1">Multi-pass membrane protein</topology>
    </subcellularLocation>
</comment>
<keyword evidence="3 7" id="KW-0812">Transmembrane</keyword>
<reference evidence="8" key="2">
    <citation type="submission" date="2020-07" db="EMBL/GenBank/DDBJ databases">
        <authorList>
            <person name="Vera ALvarez R."/>
            <person name="Arias-Moreno D.M."/>
            <person name="Jimenez-Jacinto V."/>
            <person name="Jimenez-Bremont J.F."/>
            <person name="Swaminathan K."/>
            <person name="Moose S.P."/>
            <person name="Guerrero-Gonzalez M.L."/>
            <person name="Marino-Ramirez L."/>
            <person name="Landsman D."/>
            <person name="Rodriguez-Kessler M."/>
            <person name="Delgado-Sanchez P."/>
        </authorList>
    </citation>
    <scope>NUCLEOTIDE SEQUENCE</scope>
    <source>
        <tissue evidence="8">Cladode</tissue>
    </source>
</reference>
<dbReference type="EMBL" id="GISG01062177">
    <property type="protein sequence ID" value="MBA4627447.1"/>
    <property type="molecule type" value="Transcribed_RNA"/>
</dbReference>
<feature type="transmembrane region" description="Helical" evidence="7">
    <location>
        <begin position="40"/>
        <end position="60"/>
    </location>
</feature>
<keyword evidence="4 7" id="KW-1133">Transmembrane helix</keyword>
<comment type="similarity">
    <text evidence="2">Belongs to the TMEM192 family.</text>
</comment>
<dbReference type="GO" id="GO:0005765">
    <property type="term" value="C:lysosomal membrane"/>
    <property type="evidence" value="ECO:0007669"/>
    <property type="project" value="TreeGrafter"/>
</dbReference>
<dbReference type="Pfam" id="PF14802">
    <property type="entry name" value="TMEM192"/>
    <property type="match status" value="1"/>
</dbReference>
<evidence type="ECO:0000256" key="4">
    <source>
        <dbReference type="ARBA" id="ARBA00022989"/>
    </source>
</evidence>
<evidence type="ECO:0000256" key="7">
    <source>
        <dbReference type="SAM" id="Phobius"/>
    </source>
</evidence>
<evidence type="ECO:0000313" key="8">
    <source>
        <dbReference type="EMBL" id="MBA4627447.1"/>
    </source>
</evidence>
<dbReference type="AlphaFoldDB" id="A0A7C9CWN4"/>
<proteinExistence type="inferred from homology"/>
<feature type="coiled-coil region" evidence="6">
    <location>
        <begin position="253"/>
        <end position="287"/>
    </location>
</feature>
<feature type="transmembrane region" description="Helical" evidence="7">
    <location>
        <begin position="144"/>
        <end position="166"/>
    </location>
</feature>